<dbReference type="GO" id="GO:0005524">
    <property type="term" value="F:ATP binding"/>
    <property type="evidence" value="ECO:0007669"/>
    <property type="project" value="UniProtKB-UniRule"/>
</dbReference>
<evidence type="ECO:0000256" key="1">
    <source>
        <dbReference type="ARBA" id="ARBA00023054"/>
    </source>
</evidence>
<dbReference type="GO" id="GO:0003777">
    <property type="term" value="F:microtubule motor activity"/>
    <property type="evidence" value="ECO:0007669"/>
    <property type="project" value="InterPro"/>
</dbReference>
<accession>A0A1E7F5B8</accession>
<protein>
    <submittedName>
        <fullName evidence="5">Kinesin-domain-containing protein</fullName>
    </submittedName>
</protein>
<feature type="non-terminal residue" evidence="5">
    <location>
        <position position="368"/>
    </location>
</feature>
<keyword evidence="6" id="KW-1185">Reference proteome</keyword>
<dbReference type="Pfam" id="PF00225">
    <property type="entry name" value="Kinesin"/>
    <property type="match status" value="1"/>
</dbReference>
<evidence type="ECO:0000259" key="4">
    <source>
        <dbReference type="PROSITE" id="PS50067"/>
    </source>
</evidence>
<organism evidence="5 6">
    <name type="scientific">Fragilariopsis cylindrus CCMP1102</name>
    <dbReference type="NCBI Taxonomy" id="635003"/>
    <lineage>
        <taxon>Eukaryota</taxon>
        <taxon>Sar</taxon>
        <taxon>Stramenopiles</taxon>
        <taxon>Ochrophyta</taxon>
        <taxon>Bacillariophyta</taxon>
        <taxon>Bacillariophyceae</taxon>
        <taxon>Bacillariophycidae</taxon>
        <taxon>Bacillariales</taxon>
        <taxon>Bacillariaceae</taxon>
        <taxon>Fragilariopsis</taxon>
    </lineage>
</organism>
<evidence type="ECO:0000313" key="6">
    <source>
        <dbReference type="Proteomes" id="UP000095751"/>
    </source>
</evidence>
<comment type="similarity">
    <text evidence="3">Belongs to the TRAFAC class myosin-kinesin ATPase superfamily. Kinesin family.</text>
</comment>
<dbReference type="InterPro" id="IPR036961">
    <property type="entry name" value="Kinesin_motor_dom_sf"/>
</dbReference>
<feature type="domain" description="Kinesin motor" evidence="4">
    <location>
        <begin position="1"/>
        <end position="336"/>
    </location>
</feature>
<proteinExistence type="inferred from homology"/>
<keyword evidence="1" id="KW-0175">Coiled coil</keyword>
<keyword evidence="3" id="KW-0547">Nucleotide-binding</keyword>
<dbReference type="AlphaFoldDB" id="A0A1E7F5B8"/>
<dbReference type="SMART" id="SM00129">
    <property type="entry name" value="KISc"/>
    <property type="match status" value="1"/>
</dbReference>
<dbReference type="GO" id="GO:0007018">
    <property type="term" value="P:microtubule-based movement"/>
    <property type="evidence" value="ECO:0007669"/>
    <property type="project" value="InterPro"/>
</dbReference>
<dbReference type="PANTHER" id="PTHR47968:SF75">
    <property type="entry name" value="CENTROMERE-ASSOCIATED PROTEIN E"/>
    <property type="match status" value="1"/>
</dbReference>
<dbReference type="InterPro" id="IPR027417">
    <property type="entry name" value="P-loop_NTPase"/>
</dbReference>
<dbReference type="SUPFAM" id="SSF52540">
    <property type="entry name" value="P-loop containing nucleoside triphosphate hydrolases"/>
    <property type="match status" value="1"/>
</dbReference>
<dbReference type="PANTHER" id="PTHR47968">
    <property type="entry name" value="CENTROMERE PROTEIN E"/>
    <property type="match status" value="1"/>
</dbReference>
<evidence type="ECO:0000256" key="2">
    <source>
        <dbReference type="ARBA" id="ARBA00023175"/>
    </source>
</evidence>
<evidence type="ECO:0000256" key="3">
    <source>
        <dbReference type="PROSITE-ProRule" id="PRU00283"/>
    </source>
</evidence>
<feature type="binding site" evidence="3">
    <location>
        <begin position="58"/>
        <end position="65"/>
    </location>
    <ligand>
        <name>ATP</name>
        <dbReference type="ChEBI" id="CHEBI:30616"/>
    </ligand>
</feature>
<keyword evidence="2 3" id="KW-0505">Motor protein</keyword>
<keyword evidence="3" id="KW-0067">ATP-binding</keyword>
<reference evidence="5 6" key="1">
    <citation type="submission" date="2016-09" db="EMBL/GenBank/DDBJ databases">
        <title>Extensive genetic diversity and differential bi-allelic expression allows diatom success in the polar Southern Ocean.</title>
        <authorList>
            <consortium name="DOE Joint Genome Institute"/>
            <person name="Mock T."/>
            <person name="Otillar R.P."/>
            <person name="Strauss J."/>
            <person name="Dupont C."/>
            <person name="Frickenhaus S."/>
            <person name="Maumus F."/>
            <person name="Mcmullan M."/>
            <person name="Sanges R."/>
            <person name="Schmutz J."/>
            <person name="Toseland A."/>
            <person name="Valas R."/>
            <person name="Veluchamy A."/>
            <person name="Ward B.J."/>
            <person name="Allen A."/>
            <person name="Barry K."/>
            <person name="Falciatore A."/>
            <person name="Ferrante M."/>
            <person name="Fortunato A.E."/>
            <person name="Gloeckner G."/>
            <person name="Gruber A."/>
            <person name="Hipkin R."/>
            <person name="Janech M."/>
            <person name="Kroth P."/>
            <person name="Leese F."/>
            <person name="Lindquist E."/>
            <person name="Lyon B.R."/>
            <person name="Martin J."/>
            <person name="Mayer C."/>
            <person name="Parker M."/>
            <person name="Quesneville H."/>
            <person name="Raymond J."/>
            <person name="Uhlig C."/>
            <person name="Valentin K.U."/>
            <person name="Worden A.Z."/>
            <person name="Armbrust E.V."/>
            <person name="Bowler C."/>
            <person name="Green B."/>
            <person name="Moulton V."/>
            <person name="Van Oosterhout C."/>
            <person name="Grigoriev I."/>
        </authorList>
    </citation>
    <scope>NUCLEOTIDE SEQUENCE [LARGE SCALE GENOMIC DNA]</scope>
    <source>
        <strain evidence="5 6">CCMP1102</strain>
    </source>
</reference>
<dbReference type="OrthoDB" id="45242at2759"/>
<dbReference type="KEGG" id="fcy:FRACYDRAFT_189119"/>
<dbReference type="InterPro" id="IPR027640">
    <property type="entry name" value="Kinesin-like_fam"/>
</dbReference>
<sequence>MTALIQKGSVRKAEGRTVFHFDQAFDEAVKTPRVYKSIAKPMVKSVLNGKHATIFAYGQTGSGKTFTMQGDGYQKAGIIQLVTSDLFRYMRKGEAKKRDFVIKVSYFEIYNEKIRDLLSDDIVGSTSSSASSSSSPVINRNNRDKEIKIRTNEHGEIVVNVIQKEVSNVDEAIELLNEGKSHRTVAATDMNEYSSRSHTVFRITVESRSRDIMDEQQELSVKCQGQEIVRISDFNLVDLAGSESLKSTNNTGTRQREGATINRSLLALTTVIQSLSQPVKKRPKHINYRDSKLTRILQPHLSGNAEMAILCCATPSKAFVEETRSTLKFAARAKLVQMKPKINEVMDDGAIINKLQKELLEVREQLAE</sequence>
<evidence type="ECO:0000313" key="5">
    <source>
        <dbReference type="EMBL" id="OEU13314.1"/>
    </source>
</evidence>
<dbReference type="Gene3D" id="3.40.850.10">
    <property type="entry name" value="Kinesin motor domain"/>
    <property type="match status" value="1"/>
</dbReference>
<dbReference type="PRINTS" id="PR00380">
    <property type="entry name" value="KINESINHEAVY"/>
</dbReference>
<dbReference type="InParanoid" id="A0A1E7F5B8"/>
<dbReference type="PROSITE" id="PS50067">
    <property type="entry name" value="KINESIN_MOTOR_2"/>
    <property type="match status" value="1"/>
</dbReference>
<dbReference type="InterPro" id="IPR001752">
    <property type="entry name" value="Kinesin_motor_dom"/>
</dbReference>
<name>A0A1E7F5B8_9STRA</name>
<gene>
    <name evidence="5" type="ORF">FRACYDRAFT_189119</name>
</gene>
<dbReference type="EMBL" id="KV784361">
    <property type="protein sequence ID" value="OEU13314.1"/>
    <property type="molecule type" value="Genomic_DNA"/>
</dbReference>
<dbReference type="GO" id="GO:0008017">
    <property type="term" value="F:microtubule binding"/>
    <property type="evidence" value="ECO:0007669"/>
    <property type="project" value="InterPro"/>
</dbReference>
<dbReference type="Proteomes" id="UP000095751">
    <property type="component" value="Unassembled WGS sequence"/>
</dbReference>
<dbReference type="CDD" id="cd00106">
    <property type="entry name" value="KISc"/>
    <property type="match status" value="1"/>
</dbReference>